<dbReference type="Proteomes" id="UP001232156">
    <property type="component" value="Unassembled WGS sequence"/>
</dbReference>
<comment type="caution">
    <text evidence="1">The sequence shown here is derived from an EMBL/GenBank/DDBJ whole genome shotgun (WGS) entry which is preliminary data.</text>
</comment>
<protein>
    <recommendedName>
        <fullName evidence="3">Cyclase</fullName>
    </recommendedName>
</protein>
<gene>
    <name evidence="1" type="ORF">Q8947_15300</name>
</gene>
<dbReference type="EMBL" id="JAUZQE010000119">
    <property type="protein sequence ID" value="MDR4127324.1"/>
    <property type="molecule type" value="Genomic_DNA"/>
</dbReference>
<proteinExistence type="predicted"/>
<evidence type="ECO:0008006" key="3">
    <source>
        <dbReference type="Google" id="ProtNLM"/>
    </source>
</evidence>
<name>A0ABU1DA98_9BURK</name>
<reference evidence="1 2" key="1">
    <citation type="submission" date="2023-08" db="EMBL/GenBank/DDBJ databases">
        <title>Alcaligenaceae gen. nov., a novel taxon isolated from the sludge of Yixing Pesticide Factory.</title>
        <authorList>
            <person name="Ruan L."/>
        </authorList>
    </citation>
    <scope>NUCLEOTIDE SEQUENCE [LARGE SCALE GENOMIC DNA]</scope>
    <source>
        <strain evidence="1 2">LG-2</strain>
    </source>
</reference>
<evidence type="ECO:0000313" key="2">
    <source>
        <dbReference type="Proteomes" id="UP001232156"/>
    </source>
</evidence>
<dbReference type="PANTHER" id="PTHR34861:SF10">
    <property type="entry name" value="CYCLASE"/>
    <property type="match status" value="1"/>
</dbReference>
<dbReference type="PANTHER" id="PTHR34861">
    <property type="match status" value="1"/>
</dbReference>
<evidence type="ECO:0000313" key="1">
    <source>
        <dbReference type="EMBL" id="MDR4127324.1"/>
    </source>
</evidence>
<keyword evidence="2" id="KW-1185">Reference proteome</keyword>
<sequence>MKTHRWKQRPEGSTWGDFGADDQIGRLNLLTAERRLAAIAEVHTGESFCLSLPLDYPGGTLLNENRHPPVLRPCLRHGGVNMNFQMHDRNPLSNDVLSDDLAILHLQYSTQWDGLAHVGALFDVVVPEIFISAVICAFHAAKSHSFRTPRLSFKRSPGRLAAKAGQNRRGIVPFARHKKIALRKG</sequence>
<feature type="non-terminal residue" evidence="1">
    <location>
        <position position="185"/>
    </location>
</feature>
<accession>A0ABU1DA98</accession>
<organism evidence="1 2">
    <name type="scientific">Yanghanlia caeni</name>
    <dbReference type="NCBI Taxonomy" id="3064283"/>
    <lineage>
        <taxon>Bacteria</taxon>
        <taxon>Pseudomonadati</taxon>
        <taxon>Pseudomonadota</taxon>
        <taxon>Betaproteobacteria</taxon>
        <taxon>Burkholderiales</taxon>
        <taxon>Alcaligenaceae</taxon>
        <taxon>Yanghanlia</taxon>
    </lineage>
</organism>